<name>A0A1Y0EKG8_9BURK</name>
<evidence type="ECO:0000259" key="7">
    <source>
        <dbReference type="Pfam" id="PF00155"/>
    </source>
</evidence>
<dbReference type="GO" id="GO:1901605">
    <property type="term" value="P:alpha-amino acid metabolic process"/>
    <property type="evidence" value="ECO:0007669"/>
    <property type="project" value="TreeGrafter"/>
</dbReference>
<evidence type="ECO:0000313" key="9">
    <source>
        <dbReference type="Proteomes" id="UP000196138"/>
    </source>
</evidence>
<dbReference type="CDD" id="cd00609">
    <property type="entry name" value="AAT_like"/>
    <property type="match status" value="1"/>
</dbReference>
<keyword evidence="9" id="KW-1185">Reference proteome</keyword>
<dbReference type="FunFam" id="3.40.640.10:FF:000053">
    <property type="entry name" value="Aminotransferase, class I"/>
    <property type="match status" value="1"/>
</dbReference>
<feature type="domain" description="Aminotransferase class I/classII large" evidence="7">
    <location>
        <begin position="51"/>
        <end position="418"/>
    </location>
</feature>
<proteinExistence type="inferred from homology"/>
<dbReference type="Pfam" id="PF00155">
    <property type="entry name" value="Aminotran_1_2"/>
    <property type="match status" value="1"/>
</dbReference>
<dbReference type="AlphaFoldDB" id="A0A1Y0EKG8"/>
<comment type="subunit">
    <text evidence="3">Homodimer.</text>
</comment>
<evidence type="ECO:0000256" key="1">
    <source>
        <dbReference type="ARBA" id="ARBA00001933"/>
    </source>
</evidence>
<sequence length="427" mass="46235">MSSTRPSLRPDHWHLAQRAERMNPSFIREILKVTERPGIISFAGGLPAPETFPVEAMKEACARVLTADGQAALQYAASEGYGPLREWVAARMQAQGMAVSAEQVLITTGSQQGLDLLAKVLLDKGSRVLVETPTYLGALQAFTPMEPVFEAVPGDDDGPDLDAMAQMLGVGQGQPESPDRRRLLTLDLDGDQPAQQPRFMYLIPNFQNPTGRVMGAAKRQALLALAVRAGLPLVEDNPYGELWFDQAPPPPLLAAHPEAGLYLGSFSKVLAPGLRLGYIIAPKDLYPKLLQAKQAADLHTPTFNQRLVAELIQGDFLDRHVPTIRARYKAQCAAMHGALSRHMAGLDVQWNQPTGGMFLWARLPEGVDTMALLPKAVDAGVAYVPGAAFYADSVDTRTMRLSFVTASEAQIDQGVAALARVLRDSLA</sequence>
<dbReference type="OrthoDB" id="9804020at2"/>
<dbReference type="Gene3D" id="3.40.640.10">
    <property type="entry name" value="Type I PLP-dependent aspartate aminotransferase-like (Major domain)"/>
    <property type="match status" value="1"/>
</dbReference>
<dbReference type="PANTHER" id="PTHR42790">
    <property type="entry name" value="AMINOTRANSFERASE"/>
    <property type="match status" value="1"/>
</dbReference>
<dbReference type="InterPro" id="IPR015421">
    <property type="entry name" value="PyrdxlP-dep_Trfase_major"/>
</dbReference>
<dbReference type="Gene3D" id="3.90.1150.10">
    <property type="entry name" value="Aspartate Aminotransferase, domain 1"/>
    <property type="match status" value="1"/>
</dbReference>
<dbReference type="InterPro" id="IPR015424">
    <property type="entry name" value="PyrdxlP-dep_Trfase"/>
</dbReference>
<accession>A0A1Y0EKG8</accession>
<dbReference type="InterPro" id="IPR004839">
    <property type="entry name" value="Aminotransferase_I/II_large"/>
</dbReference>
<gene>
    <name evidence="8" type="ORF">CCO03_03430</name>
</gene>
<reference evidence="8 9" key="1">
    <citation type="submission" date="2017-05" db="EMBL/GenBank/DDBJ databases">
        <authorList>
            <person name="Song R."/>
            <person name="Chenine A.L."/>
            <person name="Ruprecht R.M."/>
        </authorList>
    </citation>
    <scope>NUCLEOTIDE SEQUENCE [LARGE SCALE GENOMIC DNA]</scope>
    <source>
        <strain evidence="8 9">DSM 26136</strain>
    </source>
</reference>
<evidence type="ECO:0000313" key="8">
    <source>
        <dbReference type="EMBL" id="ARU03859.1"/>
    </source>
</evidence>
<comment type="cofactor">
    <cofactor evidence="1">
        <name>pyridoxal 5'-phosphate</name>
        <dbReference type="ChEBI" id="CHEBI:597326"/>
    </cofactor>
</comment>
<evidence type="ECO:0000256" key="5">
    <source>
        <dbReference type="ARBA" id="ARBA00022679"/>
    </source>
</evidence>
<dbReference type="InterPro" id="IPR050859">
    <property type="entry name" value="Class-I_PLP-dep_aminotransf"/>
</dbReference>
<dbReference type="InterPro" id="IPR015422">
    <property type="entry name" value="PyrdxlP-dep_Trfase_small"/>
</dbReference>
<comment type="similarity">
    <text evidence="2">Belongs to the class-I pyridoxal-phosphate-dependent aminotransferase family.</text>
</comment>
<evidence type="ECO:0000256" key="6">
    <source>
        <dbReference type="ARBA" id="ARBA00022898"/>
    </source>
</evidence>
<dbReference type="KEGG" id="cser:CCO03_03430"/>
<dbReference type="Proteomes" id="UP000196138">
    <property type="component" value="Chromosome"/>
</dbReference>
<dbReference type="PANTHER" id="PTHR42790:SF19">
    <property type="entry name" value="KYNURENINE_ALPHA-AMINOADIPATE AMINOTRANSFERASE, MITOCHONDRIAL"/>
    <property type="match status" value="1"/>
</dbReference>
<keyword evidence="6" id="KW-0663">Pyridoxal phosphate</keyword>
<organism evidence="8 9">
    <name type="scientific">Comamonas serinivorans</name>
    <dbReference type="NCBI Taxonomy" id="1082851"/>
    <lineage>
        <taxon>Bacteria</taxon>
        <taxon>Pseudomonadati</taxon>
        <taxon>Pseudomonadota</taxon>
        <taxon>Betaproteobacteria</taxon>
        <taxon>Burkholderiales</taxon>
        <taxon>Comamonadaceae</taxon>
        <taxon>Comamonas</taxon>
    </lineage>
</organism>
<evidence type="ECO:0000256" key="3">
    <source>
        <dbReference type="ARBA" id="ARBA00011738"/>
    </source>
</evidence>
<dbReference type="EMBL" id="CP021455">
    <property type="protein sequence ID" value="ARU03859.1"/>
    <property type="molecule type" value="Genomic_DNA"/>
</dbReference>
<evidence type="ECO:0000256" key="4">
    <source>
        <dbReference type="ARBA" id="ARBA00022576"/>
    </source>
</evidence>
<dbReference type="GO" id="GO:0008483">
    <property type="term" value="F:transaminase activity"/>
    <property type="evidence" value="ECO:0007669"/>
    <property type="project" value="UniProtKB-KW"/>
</dbReference>
<dbReference type="SUPFAM" id="SSF53383">
    <property type="entry name" value="PLP-dependent transferases"/>
    <property type="match status" value="1"/>
</dbReference>
<keyword evidence="5 8" id="KW-0808">Transferase</keyword>
<keyword evidence="4 8" id="KW-0032">Aminotransferase</keyword>
<evidence type="ECO:0000256" key="2">
    <source>
        <dbReference type="ARBA" id="ARBA00007441"/>
    </source>
</evidence>
<dbReference type="RefSeq" id="WP_087277288.1">
    <property type="nucleotide sequence ID" value="NZ_CP021455.1"/>
</dbReference>
<dbReference type="GO" id="GO:0030170">
    <property type="term" value="F:pyridoxal phosphate binding"/>
    <property type="evidence" value="ECO:0007669"/>
    <property type="project" value="InterPro"/>
</dbReference>
<protein>
    <submittedName>
        <fullName evidence="8">2-aminoadipate aminotransferase</fullName>
    </submittedName>
</protein>